<keyword evidence="2" id="KW-1185">Reference proteome</keyword>
<comment type="caution">
    <text evidence="1">The sequence shown here is derived from an EMBL/GenBank/DDBJ whole genome shotgun (WGS) entry which is preliminary data.</text>
</comment>
<evidence type="ECO:0000313" key="2">
    <source>
        <dbReference type="Proteomes" id="UP000821845"/>
    </source>
</evidence>
<dbReference type="EMBL" id="CM023489">
    <property type="protein sequence ID" value="KAH6921531.1"/>
    <property type="molecule type" value="Genomic_DNA"/>
</dbReference>
<evidence type="ECO:0000313" key="1">
    <source>
        <dbReference type="EMBL" id="KAH6921531.1"/>
    </source>
</evidence>
<proteinExistence type="predicted"/>
<protein>
    <submittedName>
        <fullName evidence="1">Uncharacterized protein</fullName>
    </submittedName>
</protein>
<dbReference type="Proteomes" id="UP000821845">
    <property type="component" value="Chromosome 9"/>
</dbReference>
<reference evidence="1" key="1">
    <citation type="submission" date="2020-05" db="EMBL/GenBank/DDBJ databases">
        <title>Large-scale comparative analyses of tick genomes elucidate their genetic diversity and vector capacities.</title>
        <authorList>
            <person name="Jia N."/>
            <person name="Wang J."/>
            <person name="Shi W."/>
            <person name="Du L."/>
            <person name="Sun Y."/>
            <person name="Zhan W."/>
            <person name="Jiang J."/>
            <person name="Wang Q."/>
            <person name="Zhang B."/>
            <person name="Ji P."/>
            <person name="Sakyi L.B."/>
            <person name="Cui X."/>
            <person name="Yuan T."/>
            <person name="Jiang B."/>
            <person name="Yang W."/>
            <person name="Lam T.T.-Y."/>
            <person name="Chang Q."/>
            <person name="Ding S."/>
            <person name="Wang X."/>
            <person name="Zhu J."/>
            <person name="Ruan X."/>
            <person name="Zhao L."/>
            <person name="Wei J."/>
            <person name="Que T."/>
            <person name="Du C."/>
            <person name="Cheng J."/>
            <person name="Dai P."/>
            <person name="Han X."/>
            <person name="Huang E."/>
            <person name="Gao Y."/>
            <person name="Liu J."/>
            <person name="Shao H."/>
            <person name="Ye R."/>
            <person name="Li L."/>
            <person name="Wei W."/>
            <person name="Wang X."/>
            <person name="Wang C."/>
            <person name="Yang T."/>
            <person name="Huo Q."/>
            <person name="Li W."/>
            <person name="Guo W."/>
            <person name="Chen H."/>
            <person name="Zhou L."/>
            <person name="Ni X."/>
            <person name="Tian J."/>
            <person name="Zhou Y."/>
            <person name="Sheng Y."/>
            <person name="Liu T."/>
            <person name="Pan Y."/>
            <person name="Xia L."/>
            <person name="Li J."/>
            <person name="Zhao F."/>
            <person name="Cao W."/>
        </authorList>
    </citation>
    <scope>NUCLEOTIDE SEQUENCE</scope>
    <source>
        <strain evidence="1">Hyas-2018</strain>
    </source>
</reference>
<sequence length="388" mass="43869">MAFWEYTLTGFGEFLEQRRVAFAEPLPDDLVCRTCGRLPSEALLLPCGHLSCLQCIGEVCEAKRCPFDGEAVTEDELVSVQTDEYCLEEWRVVCVVGGRRCPSFVGRLSQLRDHLYHCRSSDVYCAKCYRPVAREAAVEHYRQCCDLNTTSHSVSDESREKAVQELRGIKEDLEKLRQLALGERDGDDELVNGANGLVERLATFHHSMTVAQEQASGIRQGANALPSSKSPVLGPFRPASKAGVYVTTCEFKDVYNTRDLCMHKNKNYMMTGDHRLGGYTFRLRLRFLPSVGDSSALSVDFSMYLMAGEWDDFVEWPFSKKVAVIIVHPRDATKDIMLTVRFDDPLVVMKPRPGGTNMEYTTQKKSWSDIELCGYVIKDTLYVNVEFE</sequence>
<organism evidence="1 2">
    <name type="scientific">Hyalomma asiaticum</name>
    <name type="common">Tick</name>
    <dbReference type="NCBI Taxonomy" id="266040"/>
    <lineage>
        <taxon>Eukaryota</taxon>
        <taxon>Metazoa</taxon>
        <taxon>Ecdysozoa</taxon>
        <taxon>Arthropoda</taxon>
        <taxon>Chelicerata</taxon>
        <taxon>Arachnida</taxon>
        <taxon>Acari</taxon>
        <taxon>Parasitiformes</taxon>
        <taxon>Ixodida</taxon>
        <taxon>Ixodoidea</taxon>
        <taxon>Ixodidae</taxon>
        <taxon>Hyalomminae</taxon>
        <taxon>Hyalomma</taxon>
    </lineage>
</organism>
<name>A0ACB7RIW6_HYAAI</name>
<gene>
    <name evidence="1" type="ORF">HPB50_002111</name>
</gene>
<accession>A0ACB7RIW6</accession>